<dbReference type="AlphaFoldDB" id="A0A1N7FIJ4"/>
<evidence type="ECO:0000256" key="1">
    <source>
        <dbReference type="SAM" id="Phobius"/>
    </source>
</evidence>
<evidence type="ECO:0008006" key="4">
    <source>
        <dbReference type="Google" id="ProtNLM"/>
    </source>
</evidence>
<protein>
    <recommendedName>
        <fullName evidence="4">DUF4345 domain-containing protein</fullName>
    </recommendedName>
</protein>
<dbReference type="EMBL" id="FTNT01000005">
    <property type="protein sequence ID" value="SIS00238.1"/>
    <property type="molecule type" value="Genomic_DNA"/>
</dbReference>
<evidence type="ECO:0000313" key="3">
    <source>
        <dbReference type="Proteomes" id="UP000186218"/>
    </source>
</evidence>
<keyword evidence="1" id="KW-0472">Membrane</keyword>
<keyword evidence="3" id="KW-1185">Reference proteome</keyword>
<gene>
    <name evidence="2" type="ORF">SAMN05445060_2108</name>
</gene>
<dbReference type="RefSeq" id="WP_083709673.1">
    <property type="nucleotide sequence ID" value="NZ_FTNT01000005.1"/>
</dbReference>
<name>A0A1N7FIJ4_9NOCA</name>
<feature type="transmembrane region" description="Helical" evidence="1">
    <location>
        <begin position="47"/>
        <end position="67"/>
    </location>
</feature>
<proteinExistence type="predicted"/>
<accession>A0A1N7FIJ4</accession>
<reference evidence="2 3" key="1">
    <citation type="submission" date="2017-01" db="EMBL/GenBank/DDBJ databases">
        <authorList>
            <person name="Mah S.A."/>
            <person name="Swanson W.J."/>
            <person name="Moy G.W."/>
            <person name="Vacquier V.D."/>
        </authorList>
    </citation>
    <scope>NUCLEOTIDE SEQUENCE [LARGE SCALE GENOMIC DNA]</scope>
    <source>
        <strain evidence="2 3">CPCC 203464</strain>
    </source>
</reference>
<dbReference type="Pfam" id="PF14248">
    <property type="entry name" value="DUF4345"/>
    <property type="match status" value="1"/>
</dbReference>
<organism evidence="2 3">
    <name type="scientific">Williamsia sterculiae</name>
    <dbReference type="NCBI Taxonomy" id="1344003"/>
    <lineage>
        <taxon>Bacteria</taxon>
        <taxon>Bacillati</taxon>
        <taxon>Actinomycetota</taxon>
        <taxon>Actinomycetes</taxon>
        <taxon>Mycobacteriales</taxon>
        <taxon>Nocardiaceae</taxon>
        <taxon>Williamsia</taxon>
    </lineage>
</organism>
<keyword evidence="1" id="KW-0812">Transmembrane</keyword>
<dbReference type="Proteomes" id="UP000186218">
    <property type="component" value="Unassembled WGS sequence"/>
</dbReference>
<dbReference type="InterPro" id="IPR025597">
    <property type="entry name" value="DUF4345"/>
</dbReference>
<evidence type="ECO:0000313" key="2">
    <source>
        <dbReference type="EMBL" id="SIS00238.1"/>
    </source>
</evidence>
<keyword evidence="1" id="KW-1133">Transmembrane helix</keyword>
<dbReference type="OrthoDB" id="3693039at2"/>
<sequence>MTSNERALVATLAALGALPVASGLRGIMAGPSAVPGGSTANASVDSEYRFVNTFWLAAGMGLWWSLLAPAERATTTRSVLALAGAGGVPRLLSWRSTGRPHPVFQAATVLELVGMPATLAWHNSVFPVGGRRLRSR</sequence>
<dbReference type="STRING" id="1344003.SAMN05445060_2108"/>